<accession>A0A3D9KGB3</accession>
<keyword evidence="2" id="KW-1185">Reference proteome</keyword>
<dbReference type="AlphaFoldDB" id="A0A3D9KGB3"/>
<proteinExistence type="predicted"/>
<organism evidence="1 2">
    <name type="scientific">Cohnella phaseoli</name>
    <dbReference type="NCBI Taxonomy" id="456490"/>
    <lineage>
        <taxon>Bacteria</taxon>
        <taxon>Bacillati</taxon>
        <taxon>Bacillota</taxon>
        <taxon>Bacilli</taxon>
        <taxon>Bacillales</taxon>
        <taxon>Paenibacillaceae</taxon>
        <taxon>Cohnella</taxon>
    </lineage>
</organism>
<dbReference type="Proteomes" id="UP000256977">
    <property type="component" value="Unassembled WGS sequence"/>
</dbReference>
<comment type="caution">
    <text evidence="1">The sequence shown here is derived from an EMBL/GenBank/DDBJ whole genome shotgun (WGS) entry which is preliminary data.</text>
</comment>
<name>A0A3D9KGB3_9BACL</name>
<gene>
    <name evidence="1" type="ORF">DFP98_10435</name>
</gene>
<evidence type="ECO:0000313" key="1">
    <source>
        <dbReference type="EMBL" id="RED85330.1"/>
    </source>
</evidence>
<protein>
    <submittedName>
        <fullName evidence="1">Uncharacterized protein</fullName>
    </submittedName>
</protein>
<dbReference type="EMBL" id="QRDZ01000004">
    <property type="protein sequence ID" value="RED85330.1"/>
    <property type="molecule type" value="Genomic_DNA"/>
</dbReference>
<sequence length="52" mass="6115">MLKTRTYHFGRRIEALCVIMKKTLSCVRKGNEGSEVDHSRNLIYFDIKVIML</sequence>
<evidence type="ECO:0000313" key="2">
    <source>
        <dbReference type="Proteomes" id="UP000256977"/>
    </source>
</evidence>
<reference evidence="1 2" key="1">
    <citation type="submission" date="2018-07" db="EMBL/GenBank/DDBJ databases">
        <title>Genomic Encyclopedia of Type Strains, Phase III (KMG-III): the genomes of soil and plant-associated and newly described type strains.</title>
        <authorList>
            <person name="Whitman W."/>
        </authorList>
    </citation>
    <scope>NUCLEOTIDE SEQUENCE [LARGE SCALE GENOMIC DNA]</scope>
    <source>
        <strain evidence="1 2">CECT 7287</strain>
    </source>
</reference>